<evidence type="ECO:0000259" key="1">
    <source>
        <dbReference type="Pfam" id="PF03033"/>
    </source>
</evidence>
<protein>
    <recommendedName>
        <fullName evidence="1">Glycosyltransferase family 28 N-terminal domain-containing protein</fullName>
    </recommendedName>
</protein>
<dbReference type="Gene3D" id="3.40.50.2000">
    <property type="entry name" value="Glycogen Phosphorylase B"/>
    <property type="match status" value="1"/>
</dbReference>
<dbReference type="SUPFAM" id="SSF53756">
    <property type="entry name" value="UDP-Glycosyltransferase/glycogen phosphorylase"/>
    <property type="match status" value="1"/>
</dbReference>
<dbReference type="EMBL" id="BARU01035091">
    <property type="protein sequence ID" value="GAH71090.1"/>
    <property type="molecule type" value="Genomic_DNA"/>
</dbReference>
<reference evidence="2" key="1">
    <citation type="journal article" date="2014" name="Front. Microbiol.">
        <title>High frequency of phylogenetically diverse reductive dehalogenase-homologous genes in deep subseafloor sedimentary metagenomes.</title>
        <authorList>
            <person name="Kawai M."/>
            <person name="Futagami T."/>
            <person name="Toyoda A."/>
            <person name="Takaki Y."/>
            <person name="Nishi S."/>
            <person name="Hori S."/>
            <person name="Arai W."/>
            <person name="Tsubouchi T."/>
            <person name="Morono Y."/>
            <person name="Uchiyama I."/>
            <person name="Ito T."/>
            <person name="Fujiyama A."/>
            <person name="Inagaki F."/>
            <person name="Takami H."/>
        </authorList>
    </citation>
    <scope>NUCLEOTIDE SEQUENCE</scope>
    <source>
        <strain evidence="2">Expedition CK06-06</strain>
    </source>
</reference>
<dbReference type="InterPro" id="IPR004276">
    <property type="entry name" value="GlycoTrans_28_N"/>
</dbReference>
<dbReference type="GO" id="GO:0016758">
    <property type="term" value="F:hexosyltransferase activity"/>
    <property type="evidence" value="ECO:0007669"/>
    <property type="project" value="InterPro"/>
</dbReference>
<dbReference type="AlphaFoldDB" id="X1IPB6"/>
<sequence>MKILFTGGGTGGHTFPLIAVIREIRRIYPKEDLQLFYIGPKDEWASFLIAKEEV</sequence>
<accession>X1IPB6</accession>
<feature type="non-terminal residue" evidence="2">
    <location>
        <position position="54"/>
    </location>
</feature>
<evidence type="ECO:0000313" key="2">
    <source>
        <dbReference type="EMBL" id="GAH71090.1"/>
    </source>
</evidence>
<feature type="domain" description="Glycosyltransferase family 28 N-terminal" evidence="1">
    <location>
        <begin position="3"/>
        <end position="53"/>
    </location>
</feature>
<name>X1IPB6_9ZZZZ</name>
<dbReference type="Pfam" id="PF03033">
    <property type="entry name" value="Glyco_transf_28"/>
    <property type="match status" value="1"/>
</dbReference>
<comment type="caution">
    <text evidence="2">The sequence shown here is derived from an EMBL/GenBank/DDBJ whole genome shotgun (WGS) entry which is preliminary data.</text>
</comment>
<organism evidence="2">
    <name type="scientific">marine sediment metagenome</name>
    <dbReference type="NCBI Taxonomy" id="412755"/>
    <lineage>
        <taxon>unclassified sequences</taxon>
        <taxon>metagenomes</taxon>
        <taxon>ecological metagenomes</taxon>
    </lineage>
</organism>
<proteinExistence type="predicted"/>
<dbReference type="GO" id="GO:0005975">
    <property type="term" value="P:carbohydrate metabolic process"/>
    <property type="evidence" value="ECO:0007669"/>
    <property type="project" value="InterPro"/>
</dbReference>
<gene>
    <name evidence="2" type="ORF">S03H2_54980</name>
</gene>